<dbReference type="Proteomes" id="UP000823891">
    <property type="component" value="Unassembled WGS sequence"/>
</dbReference>
<sequence>MIEGIKRKWFTKKFCKYSGEIKMDNDILSKIEMNCKANDNFKGKKDKYILMSVFPNEEVMERAFSVIQTNEA</sequence>
<evidence type="ECO:0000313" key="2">
    <source>
        <dbReference type="Proteomes" id="UP000823891"/>
    </source>
</evidence>
<proteinExistence type="predicted"/>
<gene>
    <name evidence="1" type="ORF">H9761_05835</name>
</gene>
<evidence type="ECO:0000313" key="1">
    <source>
        <dbReference type="EMBL" id="HJC23209.1"/>
    </source>
</evidence>
<name>A0A9D2NGC3_9FIRM</name>
<organism evidence="1 2">
    <name type="scientific">Candidatus Eisenbergiella merdavium</name>
    <dbReference type="NCBI Taxonomy" id="2838551"/>
    <lineage>
        <taxon>Bacteria</taxon>
        <taxon>Bacillati</taxon>
        <taxon>Bacillota</taxon>
        <taxon>Clostridia</taxon>
        <taxon>Lachnospirales</taxon>
        <taxon>Lachnospiraceae</taxon>
        <taxon>Eisenbergiella</taxon>
    </lineage>
</organism>
<protein>
    <submittedName>
        <fullName evidence="1">Uncharacterized protein</fullName>
    </submittedName>
</protein>
<accession>A0A9D2NGC3</accession>
<reference evidence="1" key="2">
    <citation type="submission" date="2021-04" db="EMBL/GenBank/DDBJ databases">
        <authorList>
            <person name="Gilroy R."/>
        </authorList>
    </citation>
    <scope>NUCLEOTIDE SEQUENCE</scope>
    <source>
        <strain evidence="1">USAMLcec2-132</strain>
    </source>
</reference>
<dbReference type="AlphaFoldDB" id="A0A9D2NGC3"/>
<comment type="caution">
    <text evidence="1">The sequence shown here is derived from an EMBL/GenBank/DDBJ whole genome shotgun (WGS) entry which is preliminary data.</text>
</comment>
<dbReference type="EMBL" id="DWWS01000021">
    <property type="protein sequence ID" value="HJC23209.1"/>
    <property type="molecule type" value="Genomic_DNA"/>
</dbReference>
<reference evidence="1" key="1">
    <citation type="journal article" date="2021" name="PeerJ">
        <title>Extensive microbial diversity within the chicken gut microbiome revealed by metagenomics and culture.</title>
        <authorList>
            <person name="Gilroy R."/>
            <person name="Ravi A."/>
            <person name="Getino M."/>
            <person name="Pursley I."/>
            <person name="Horton D.L."/>
            <person name="Alikhan N.F."/>
            <person name="Baker D."/>
            <person name="Gharbi K."/>
            <person name="Hall N."/>
            <person name="Watson M."/>
            <person name="Adriaenssens E.M."/>
            <person name="Foster-Nyarko E."/>
            <person name="Jarju S."/>
            <person name="Secka A."/>
            <person name="Antonio M."/>
            <person name="Oren A."/>
            <person name="Chaudhuri R.R."/>
            <person name="La Ragione R."/>
            <person name="Hildebrand F."/>
            <person name="Pallen M.J."/>
        </authorList>
    </citation>
    <scope>NUCLEOTIDE SEQUENCE</scope>
    <source>
        <strain evidence="1">USAMLcec2-132</strain>
    </source>
</reference>